<keyword evidence="3 6" id="KW-0812">Transmembrane</keyword>
<evidence type="ECO:0000313" key="7">
    <source>
        <dbReference type="EMBL" id="KAG9975106.1"/>
    </source>
</evidence>
<evidence type="ECO:0000256" key="2">
    <source>
        <dbReference type="ARBA" id="ARBA00007262"/>
    </source>
</evidence>
<proteinExistence type="inferred from homology"/>
<reference evidence="7" key="1">
    <citation type="journal article" date="2021" name="J Fungi (Basel)">
        <title>Virulence traits and population genomics of the black yeast Aureobasidium melanogenum.</title>
        <authorList>
            <person name="Cernosa A."/>
            <person name="Sun X."/>
            <person name="Gostincar C."/>
            <person name="Fang C."/>
            <person name="Gunde-Cimerman N."/>
            <person name="Song Z."/>
        </authorList>
    </citation>
    <scope>NUCLEOTIDE SEQUENCE</scope>
    <source>
        <strain evidence="7">EXF-9298</strain>
    </source>
</reference>
<keyword evidence="5 6" id="KW-0472">Membrane</keyword>
<keyword evidence="8" id="KW-1185">Reference proteome</keyword>
<dbReference type="AlphaFoldDB" id="A0A9P8JRZ3"/>
<sequence length="122" mass="12845">MPADHHCILSSNYQNPYNFAQCHSIGAHLFVRKPLPSTRTMLFLALSVLACIGFTSLGVASGSLAALWQSVFGVGPVFSLLQSATTDGVYAATIVSTSTSAMLGGLLYGIKSVVMPPPKKLE</sequence>
<name>A0A9P8JRZ3_AURME</name>
<reference evidence="7" key="2">
    <citation type="submission" date="2021-08" db="EMBL/GenBank/DDBJ databases">
        <authorList>
            <person name="Gostincar C."/>
            <person name="Sun X."/>
            <person name="Song Z."/>
            <person name="Gunde-Cimerman N."/>
        </authorList>
    </citation>
    <scope>NUCLEOTIDE SEQUENCE</scope>
    <source>
        <strain evidence="7">EXF-9298</strain>
    </source>
</reference>
<dbReference type="GO" id="GO:0016020">
    <property type="term" value="C:membrane"/>
    <property type="evidence" value="ECO:0007669"/>
    <property type="project" value="UniProtKB-SubCell"/>
</dbReference>
<accession>A0A9P8JRZ3</accession>
<evidence type="ECO:0000256" key="4">
    <source>
        <dbReference type="ARBA" id="ARBA00022989"/>
    </source>
</evidence>
<dbReference type="InterPro" id="IPR038213">
    <property type="entry name" value="IFI6/IFI27-like_sf"/>
</dbReference>
<dbReference type="EMBL" id="JAHFXS010001872">
    <property type="protein sequence ID" value="KAG9975106.1"/>
    <property type="molecule type" value="Genomic_DNA"/>
</dbReference>
<comment type="similarity">
    <text evidence="2">Belongs to the IFI6/IFI27 family.</text>
</comment>
<comment type="caution">
    <text evidence="7">The sequence shown here is derived from an EMBL/GenBank/DDBJ whole genome shotgun (WGS) entry which is preliminary data.</text>
</comment>
<feature type="non-terminal residue" evidence="7">
    <location>
        <position position="122"/>
    </location>
</feature>
<evidence type="ECO:0000256" key="6">
    <source>
        <dbReference type="SAM" id="Phobius"/>
    </source>
</evidence>
<keyword evidence="4 6" id="KW-1133">Transmembrane helix</keyword>
<evidence type="ECO:0000256" key="3">
    <source>
        <dbReference type="ARBA" id="ARBA00022692"/>
    </source>
</evidence>
<dbReference type="Pfam" id="PF06140">
    <property type="entry name" value="Ifi-6-16"/>
    <property type="match status" value="1"/>
</dbReference>
<comment type="subcellular location">
    <subcellularLocation>
        <location evidence="1">Membrane</location>
        <topology evidence="1">Multi-pass membrane protein</topology>
    </subcellularLocation>
</comment>
<protein>
    <submittedName>
        <fullName evidence="7">Uncharacterized protein</fullName>
    </submittedName>
</protein>
<dbReference type="Proteomes" id="UP000729357">
    <property type="component" value="Unassembled WGS sequence"/>
</dbReference>
<evidence type="ECO:0000313" key="8">
    <source>
        <dbReference type="Proteomes" id="UP000729357"/>
    </source>
</evidence>
<organism evidence="7 8">
    <name type="scientific">Aureobasidium melanogenum</name>
    <name type="common">Aureobasidium pullulans var. melanogenum</name>
    <dbReference type="NCBI Taxonomy" id="46634"/>
    <lineage>
        <taxon>Eukaryota</taxon>
        <taxon>Fungi</taxon>
        <taxon>Dikarya</taxon>
        <taxon>Ascomycota</taxon>
        <taxon>Pezizomycotina</taxon>
        <taxon>Dothideomycetes</taxon>
        <taxon>Dothideomycetidae</taxon>
        <taxon>Dothideales</taxon>
        <taxon>Saccotheciaceae</taxon>
        <taxon>Aureobasidium</taxon>
    </lineage>
</organism>
<evidence type="ECO:0000256" key="5">
    <source>
        <dbReference type="ARBA" id="ARBA00023136"/>
    </source>
</evidence>
<evidence type="ECO:0000256" key="1">
    <source>
        <dbReference type="ARBA" id="ARBA00004141"/>
    </source>
</evidence>
<feature type="transmembrane region" description="Helical" evidence="6">
    <location>
        <begin position="88"/>
        <end position="110"/>
    </location>
</feature>
<gene>
    <name evidence="7" type="ORF">KCU98_g11562</name>
</gene>
<feature type="transmembrane region" description="Helical" evidence="6">
    <location>
        <begin position="42"/>
        <end position="68"/>
    </location>
</feature>
<dbReference type="Gene3D" id="6.10.110.10">
    <property type="match status" value="1"/>
</dbReference>
<dbReference type="InterPro" id="IPR009311">
    <property type="entry name" value="IFI6/IFI27-like"/>
</dbReference>